<dbReference type="PANTHER" id="PTHR10963">
    <property type="entry name" value="GLYCOSYL HYDROLASE-RELATED"/>
    <property type="match status" value="1"/>
</dbReference>
<feature type="signal peptide" evidence="1">
    <location>
        <begin position="1"/>
        <end position="23"/>
    </location>
</feature>
<dbReference type="Gene3D" id="2.60.120.200">
    <property type="match status" value="1"/>
</dbReference>
<dbReference type="Proteomes" id="UP001444661">
    <property type="component" value="Unassembled WGS sequence"/>
</dbReference>
<dbReference type="SUPFAM" id="SSF49899">
    <property type="entry name" value="Concanavalin A-like lectins/glucanases"/>
    <property type="match status" value="1"/>
</dbReference>
<dbReference type="InterPro" id="IPR013320">
    <property type="entry name" value="ConA-like_dom_sf"/>
</dbReference>
<dbReference type="InterPro" id="IPR000757">
    <property type="entry name" value="Beta-glucanase-like"/>
</dbReference>
<accession>A0ABR1T999</accession>
<keyword evidence="4" id="KW-1185">Reference proteome</keyword>
<sequence>MSLSRSFLLTVLLSLGGLGSAASRNSSKGAYSLQDNYDSSSFFKGFDFFSAADPTNGFVKYHTAIDANAKSLAGYANNAIYLGSDSKAKSPAKPGRDSTRVVSKKSYTKGLFVADIAHAPENSCGVWPAFWTVGPNWPNQGEIDIFEGVNTAKANTMTLHTGPGCSFKKQGDCKGNQGCGTNATDTKSFGAGFNAIGGGSYAMEWTSQAIKVWFFPRTGATPQDVASGNPDPSTWPEPMIEFSGPGCDIDSHFKDHQLVFNTAFCGDWAGKQEVWSADPVCSKLAPTCEEYVSNNPAAFKNAYWLINSVKVFSQGGAANQTGSYPTKRGGLIKSRHFRN</sequence>
<gene>
    <name evidence="3" type="ORF">PG993_006811</name>
</gene>
<name>A0ABR1T999_9PEZI</name>
<keyword evidence="1" id="KW-0732">Signal</keyword>
<feature type="domain" description="GH16" evidence="2">
    <location>
        <begin position="32"/>
        <end position="277"/>
    </location>
</feature>
<evidence type="ECO:0000259" key="2">
    <source>
        <dbReference type="PROSITE" id="PS51762"/>
    </source>
</evidence>
<reference evidence="3 4" key="1">
    <citation type="submission" date="2023-01" db="EMBL/GenBank/DDBJ databases">
        <title>Analysis of 21 Apiospora genomes using comparative genomics revels a genus with tremendous synthesis potential of carbohydrate active enzymes and secondary metabolites.</title>
        <authorList>
            <person name="Sorensen T."/>
        </authorList>
    </citation>
    <scope>NUCLEOTIDE SEQUENCE [LARGE SCALE GENOMIC DNA]</scope>
    <source>
        <strain evidence="3 4">CBS 33761</strain>
    </source>
</reference>
<evidence type="ECO:0000256" key="1">
    <source>
        <dbReference type="SAM" id="SignalP"/>
    </source>
</evidence>
<dbReference type="EMBL" id="JAQQWK010000005">
    <property type="protein sequence ID" value="KAK8042288.1"/>
    <property type="molecule type" value="Genomic_DNA"/>
</dbReference>
<dbReference type="Pfam" id="PF26113">
    <property type="entry name" value="GH16_XgeA"/>
    <property type="match status" value="1"/>
</dbReference>
<dbReference type="InterPro" id="IPR050546">
    <property type="entry name" value="Glycosyl_Hydrlase_16"/>
</dbReference>
<feature type="chain" id="PRO_5047089406" evidence="1">
    <location>
        <begin position="24"/>
        <end position="339"/>
    </location>
</feature>
<proteinExistence type="predicted"/>
<evidence type="ECO:0000313" key="3">
    <source>
        <dbReference type="EMBL" id="KAK8042288.1"/>
    </source>
</evidence>
<protein>
    <submittedName>
        <fullName evidence="3">Endo-1 3(4)-beta-glucanase</fullName>
    </submittedName>
</protein>
<dbReference type="CDD" id="cd02181">
    <property type="entry name" value="GH16_fungal_Lam16A_glucanase"/>
    <property type="match status" value="1"/>
</dbReference>
<dbReference type="PANTHER" id="PTHR10963:SF24">
    <property type="entry name" value="GLYCOSIDASE C21B10.07-RELATED"/>
    <property type="match status" value="1"/>
</dbReference>
<evidence type="ECO:0000313" key="4">
    <source>
        <dbReference type="Proteomes" id="UP001444661"/>
    </source>
</evidence>
<comment type="caution">
    <text evidence="3">The sequence shown here is derived from an EMBL/GenBank/DDBJ whole genome shotgun (WGS) entry which is preliminary data.</text>
</comment>
<organism evidence="3 4">
    <name type="scientific">Apiospora rasikravindrae</name>
    <dbReference type="NCBI Taxonomy" id="990691"/>
    <lineage>
        <taxon>Eukaryota</taxon>
        <taxon>Fungi</taxon>
        <taxon>Dikarya</taxon>
        <taxon>Ascomycota</taxon>
        <taxon>Pezizomycotina</taxon>
        <taxon>Sordariomycetes</taxon>
        <taxon>Xylariomycetidae</taxon>
        <taxon>Amphisphaeriales</taxon>
        <taxon>Apiosporaceae</taxon>
        <taxon>Apiospora</taxon>
    </lineage>
</organism>
<dbReference type="PROSITE" id="PS51762">
    <property type="entry name" value="GH16_2"/>
    <property type="match status" value="1"/>
</dbReference>